<evidence type="ECO:0000256" key="1">
    <source>
        <dbReference type="ARBA" id="ARBA00004651"/>
    </source>
</evidence>
<keyword evidence="3" id="KW-1003">Cell membrane</keyword>
<dbReference type="RefSeq" id="WP_245910479.1">
    <property type="nucleotide sequence ID" value="NZ_OBEG01000006.1"/>
</dbReference>
<keyword evidence="6 8" id="KW-0472">Membrane</keyword>
<name>A0A285LZU1_9NOCA</name>
<dbReference type="Proteomes" id="UP000219565">
    <property type="component" value="Unassembled WGS sequence"/>
</dbReference>
<proteinExistence type="inferred from homology"/>
<organism evidence="10 11">
    <name type="scientific">Nocardia amikacinitolerans</name>
    <dbReference type="NCBI Taxonomy" id="756689"/>
    <lineage>
        <taxon>Bacteria</taxon>
        <taxon>Bacillati</taxon>
        <taxon>Actinomycetota</taxon>
        <taxon>Actinomycetes</taxon>
        <taxon>Mycobacteriales</taxon>
        <taxon>Nocardiaceae</taxon>
        <taxon>Nocardia</taxon>
    </lineage>
</organism>
<reference evidence="10 11" key="1">
    <citation type="submission" date="2017-09" db="EMBL/GenBank/DDBJ databases">
        <authorList>
            <person name="Ehlers B."/>
            <person name="Leendertz F.H."/>
        </authorList>
    </citation>
    <scope>NUCLEOTIDE SEQUENCE [LARGE SCALE GENOMIC DNA]</scope>
    <source>
        <strain evidence="10 11">DSM 45537</strain>
    </source>
</reference>
<feature type="transmembrane region" description="Helical" evidence="8">
    <location>
        <begin position="304"/>
        <end position="325"/>
    </location>
</feature>
<dbReference type="GO" id="GO:0005886">
    <property type="term" value="C:plasma membrane"/>
    <property type="evidence" value="ECO:0007669"/>
    <property type="project" value="UniProtKB-SubCell"/>
</dbReference>
<feature type="transmembrane region" description="Helical" evidence="8">
    <location>
        <begin position="278"/>
        <end position="298"/>
    </location>
</feature>
<keyword evidence="9" id="KW-0732">Signal</keyword>
<dbReference type="AlphaFoldDB" id="A0A285LZU1"/>
<comment type="subcellular location">
    <subcellularLocation>
        <location evidence="1">Cell membrane</location>
        <topology evidence="1">Multi-pass membrane protein</topology>
    </subcellularLocation>
</comment>
<dbReference type="Pfam" id="PF03601">
    <property type="entry name" value="Cons_hypoth698"/>
    <property type="match status" value="1"/>
</dbReference>
<feature type="transmembrane region" description="Helical" evidence="8">
    <location>
        <begin position="95"/>
        <end position="116"/>
    </location>
</feature>
<sequence length="362" mass="36846">MRCLPRLLPGLALVAGLATAATLIGRAVPVVGAPVFALCAGALVGLARRRSVDEDGVFGPGLEVTRQRVLGLAIVLLGLGLPFGAVLSVGRQTAVVLVGTVVAGAVAALVVGRLLALDRESATLVAVGSTICGASAIAAATAVIKPDRERVAYALGTIFVFNVLAVLIFPPLGRLFGMSQEAFGLWAGTAINDTSSVLAAGAIFGPAAAQFAVIVKLVRSLLIVPMCVGLHLGQRGDSRTGIWQRSAGRSDTSSSDSGRPSAEHADAETDDRLAAWRVIPLFVVLFVAASAIAGFGLVPESWSGPLAAVSAWLIAAVLVAIGTSLSWQRVRAAGVRPLVFGGILGLVLAVSCLGLQQATGWL</sequence>
<keyword evidence="4 8" id="KW-0812">Transmembrane</keyword>
<feature type="compositionally biased region" description="Low complexity" evidence="7">
    <location>
        <begin position="246"/>
        <end position="260"/>
    </location>
</feature>
<protein>
    <submittedName>
        <fullName evidence="10">Conserved hypothetical integral membrane protein</fullName>
    </submittedName>
</protein>
<evidence type="ECO:0000256" key="3">
    <source>
        <dbReference type="ARBA" id="ARBA00022475"/>
    </source>
</evidence>
<feature type="transmembrane region" description="Helical" evidence="8">
    <location>
        <begin position="123"/>
        <end position="144"/>
    </location>
</feature>
<comment type="similarity">
    <text evidence="2">Belongs to the UPF0324 family.</text>
</comment>
<evidence type="ECO:0000313" key="11">
    <source>
        <dbReference type="Proteomes" id="UP000219565"/>
    </source>
</evidence>
<evidence type="ECO:0000313" key="10">
    <source>
        <dbReference type="EMBL" id="SNY88801.1"/>
    </source>
</evidence>
<keyword evidence="11" id="KW-1185">Reference proteome</keyword>
<dbReference type="InterPro" id="IPR018383">
    <property type="entry name" value="UPF0324_pro"/>
</dbReference>
<evidence type="ECO:0000256" key="7">
    <source>
        <dbReference type="SAM" id="MobiDB-lite"/>
    </source>
</evidence>
<feature type="region of interest" description="Disordered" evidence="7">
    <location>
        <begin position="242"/>
        <end position="266"/>
    </location>
</feature>
<gene>
    <name evidence="10" type="ORF">SAMN04244553_5791</name>
</gene>
<evidence type="ECO:0000256" key="4">
    <source>
        <dbReference type="ARBA" id="ARBA00022692"/>
    </source>
</evidence>
<keyword evidence="5 8" id="KW-1133">Transmembrane helix</keyword>
<feature type="signal peptide" evidence="9">
    <location>
        <begin position="1"/>
        <end position="20"/>
    </location>
</feature>
<dbReference type="EMBL" id="OBEG01000006">
    <property type="protein sequence ID" value="SNY88801.1"/>
    <property type="molecule type" value="Genomic_DNA"/>
</dbReference>
<dbReference type="STRING" id="1379680.GCA_001612615_02044"/>
<evidence type="ECO:0000256" key="9">
    <source>
        <dbReference type="SAM" id="SignalP"/>
    </source>
</evidence>
<feature type="chain" id="PRO_5012628552" evidence="9">
    <location>
        <begin position="21"/>
        <end position="362"/>
    </location>
</feature>
<accession>A0A285LZU1</accession>
<dbReference type="PANTHER" id="PTHR30106:SF1">
    <property type="entry name" value="UPF0324 MEMBRANE PROTEIN FN0533"/>
    <property type="match status" value="1"/>
</dbReference>
<evidence type="ECO:0000256" key="5">
    <source>
        <dbReference type="ARBA" id="ARBA00022989"/>
    </source>
</evidence>
<feature type="transmembrane region" description="Helical" evidence="8">
    <location>
        <begin position="69"/>
        <end position="89"/>
    </location>
</feature>
<feature type="transmembrane region" description="Helical" evidence="8">
    <location>
        <begin position="337"/>
        <end position="356"/>
    </location>
</feature>
<evidence type="ECO:0000256" key="6">
    <source>
        <dbReference type="ARBA" id="ARBA00023136"/>
    </source>
</evidence>
<evidence type="ECO:0000256" key="8">
    <source>
        <dbReference type="SAM" id="Phobius"/>
    </source>
</evidence>
<dbReference type="PANTHER" id="PTHR30106">
    <property type="entry name" value="INNER MEMBRANE PROTEIN YEIH-RELATED"/>
    <property type="match status" value="1"/>
</dbReference>
<evidence type="ECO:0000256" key="2">
    <source>
        <dbReference type="ARBA" id="ARBA00007977"/>
    </source>
</evidence>
<feature type="transmembrane region" description="Helical" evidence="8">
    <location>
        <begin position="150"/>
        <end position="170"/>
    </location>
</feature>